<dbReference type="OrthoDB" id="59288at2759"/>
<keyword evidence="4" id="KW-1185">Reference proteome</keyword>
<evidence type="ECO:0000259" key="2">
    <source>
        <dbReference type="Pfam" id="PF06452"/>
    </source>
</evidence>
<reference evidence="3 4" key="1">
    <citation type="journal article" date="2013" name="Nature">
        <title>Insights into bilaterian evolution from three spiralian genomes.</title>
        <authorList>
            <person name="Simakov O."/>
            <person name="Marletaz F."/>
            <person name="Cho S.J."/>
            <person name="Edsinger-Gonzales E."/>
            <person name="Havlak P."/>
            <person name="Hellsten U."/>
            <person name="Kuo D.H."/>
            <person name="Larsson T."/>
            <person name="Lv J."/>
            <person name="Arendt D."/>
            <person name="Savage R."/>
            <person name="Osoegawa K."/>
            <person name="de Jong P."/>
            <person name="Grimwood J."/>
            <person name="Chapman J.A."/>
            <person name="Shapiro H."/>
            <person name="Aerts A."/>
            <person name="Otillar R.P."/>
            <person name="Terry A.Y."/>
            <person name="Boore J.L."/>
            <person name="Grigoriev I.V."/>
            <person name="Lindberg D.R."/>
            <person name="Seaver E.C."/>
            <person name="Weisblat D.A."/>
            <person name="Putnam N.H."/>
            <person name="Rokhsar D.S."/>
        </authorList>
    </citation>
    <scope>NUCLEOTIDE SEQUENCE [LARGE SCALE GENOMIC DNA]</scope>
</reference>
<dbReference type="Proteomes" id="UP000030746">
    <property type="component" value="Unassembled WGS sequence"/>
</dbReference>
<dbReference type="GO" id="GO:0004553">
    <property type="term" value="F:hydrolase activity, hydrolyzing O-glycosyl compounds"/>
    <property type="evidence" value="ECO:0007669"/>
    <property type="project" value="InterPro"/>
</dbReference>
<dbReference type="OMA" id="TDRYVWF"/>
<proteinExistence type="predicted"/>
<dbReference type="GO" id="GO:0030246">
    <property type="term" value="F:carbohydrate binding"/>
    <property type="evidence" value="ECO:0007669"/>
    <property type="project" value="InterPro"/>
</dbReference>
<dbReference type="CDD" id="cd09620">
    <property type="entry name" value="CBM9_like_3"/>
    <property type="match status" value="1"/>
</dbReference>
<dbReference type="Pfam" id="PF06452">
    <property type="entry name" value="CBM9_1"/>
    <property type="match status" value="1"/>
</dbReference>
<dbReference type="HOGENOM" id="CLU_049171_0_0_1"/>
<keyword evidence="1" id="KW-0472">Membrane</keyword>
<organism evidence="3 4">
    <name type="scientific">Lottia gigantea</name>
    <name type="common">Giant owl limpet</name>
    <dbReference type="NCBI Taxonomy" id="225164"/>
    <lineage>
        <taxon>Eukaryota</taxon>
        <taxon>Metazoa</taxon>
        <taxon>Spiralia</taxon>
        <taxon>Lophotrochozoa</taxon>
        <taxon>Mollusca</taxon>
        <taxon>Gastropoda</taxon>
        <taxon>Patellogastropoda</taxon>
        <taxon>Lottioidea</taxon>
        <taxon>Lottiidae</taxon>
        <taxon>Lottia</taxon>
    </lineage>
</organism>
<keyword evidence="1" id="KW-0812">Transmembrane</keyword>
<dbReference type="Gene3D" id="2.60.40.1190">
    <property type="match status" value="1"/>
</dbReference>
<dbReference type="PANTHER" id="PTHR35532">
    <property type="entry name" value="SIMILAR TO POLYHYDROXYALKANOATE DEPOLYMERASE"/>
    <property type="match status" value="1"/>
</dbReference>
<name>V4A070_LOTGI</name>
<dbReference type="EMBL" id="KB202481">
    <property type="protein sequence ID" value="ESO90042.1"/>
    <property type="molecule type" value="Genomic_DNA"/>
</dbReference>
<evidence type="ECO:0000313" key="3">
    <source>
        <dbReference type="EMBL" id="ESO90042.1"/>
    </source>
</evidence>
<feature type="transmembrane region" description="Helical" evidence="1">
    <location>
        <begin position="12"/>
        <end position="31"/>
    </location>
</feature>
<dbReference type="InterPro" id="IPR010502">
    <property type="entry name" value="Carb-bd_dom_fam9"/>
</dbReference>
<dbReference type="CTD" id="20239716"/>
<dbReference type="PANTHER" id="PTHR35532:SF5">
    <property type="entry name" value="CARBOHYDRATE-BINDING DOMAIN-CONTAINING PROTEIN"/>
    <property type="match status" value="1"/>
</dbReference>
<evidence type="ECO:0000256" key="1">
    <source>
        <dbReference type="SAM" id="Phobius"/>
    </source>
</evidence>
<dbReference type="RefSeq" id="XP_009059126.1">
    <property type="nucleotide sequence ID" value="XM_009060878.1"/>
</dbReference>
<dbReference type="KEGG" id="lgi:LOTGIDRAFT_164342"/>
<dbReference type="GeneID" id="20239716"/>
<sequence length="426" mass="49082">MEFKKSSSSVIVTAVIAALSMGAGLIIGYLLRPAMHKPVNSGHIIVDSHNRTYEHLIQNCSQAAKGEAYVQKYLQAHDIQACRAYTCHIPLPKTYQVYHLETEVITIDGKLDDKGWKDVPWSDPFIDIKGADFPKPKFETRIKVRWDDTHFYFAAYMEETDVWANKSLHDTTVYQDNAIQVLLDTRQSNHKYKELTINAIGTMSDMMLTRPYMNDGEPLSFWESDVNRAVFVDGPINNPNKDNKFWTVEMSIPFATLYAGLYRQHDYPSDGETWRANFVRPEYETEVVDGKYQKKLGVEASWWVWSSPGVSNIHLPDRWGLLQFTKAVVNTSTFEFGKEWIVTNALLDTFRAEKAYKAVNGRYTDDVTLLDIPPYVLSGKCIKKVEVKIDWGGFTVTVYPNDNKLKEGHIRTDRYIWYGDEKEEFF</sequence>
<evidence type="ECO:0000313" key="4">
    <source>
        <dbReference type="Proteomes" id="UP000030746"/>
    </source>
</evidence>
<dbReference type="AlphaFoldDB" id="V4A070"/>
<feature type="domain" description="Carbohydrate-binding" evidence="2">
    <location>
        <begin position="107"/>
        <end position="194"/>
    </location>
</feature>
<protein>
    <recommendedName>
        <fullName evidence="2">Carbohydrate-binding domain-containing protein</fullName>
    </recommendedName>
</protein>
<accession>V4A070</accession>
<keyword evidence="1" id="KW-1133">Transmembrane helix</keyword>
<dbReference type="GO" id="GO:0016052">
    <property type="term" value="P:carbohydrate catabolic process"/>
    <property type="evidence" value="ECO:0007669"/>
    <property type="project" value="InterPro"/>
</dbReference>
<dbReference type="SUPFAM" id="SSF49344">
    <property type="entry name" value="CBD9-like"/>
    <property type="match status" value="1"/>
</dbReference>
<gene>
    <name evidence="3" type="ORF">LOTGIDRAFT_164342</name>
</gene>